<dbReference type="SUPFAM" id="SSF50978">
    <property type="entry name" value="WD40 repeat-like"/>
    <property type="match status" value="1"/>
</dbReference>
<evidence type="ECO:0000313" key="9">
    <source>
        <dbReference type="Proteomes" id="UP000749293"/>
    </source>
</evidence>
<dbReference type="Gene3D" id="2.130.10.10">
    <property type="entry name" value="YVTN repeat-like/Quinoprotein amine dehydrogenase"/>
    <property type="match status" value="1"/>
</dbReference>
<evidence type="ECO:0000256" key="6">
    <source>
        <dbReference type="PROSITE-ProRule" id="PRU00221"/>
    </source>
</evidence>
<evidence type="ECO:0000313" key="8">
    <source>
        <dbReference type="EMBL" id="KAF4125298.1"/>
    </source>
</evidence>
<reference evidence="8" key="1">
    <citation type="submission" date="2020-03" db="EMBL/GenBank/DDBJ databases">
        <title>Site-based positive gene gene selection in Geosmithia morbida across the United States reveals a broad range of putative effectors and factors for local host and environmental adapation.</title>
        <authorList>
            <person name="Onufrak A."/>
            <person name="Murdoch R.W."/>
            <person name="Gazis R."/>
            <person name="Huff M."/>
            <person name="Staton M."/>
            <person name="Klingeman W."/>
            <person name="Hadziabdic D."/>
        </authorList>
    </citation>
    <scope>NUCLEOTIDE SEQUENCE</scope>
    <source>
        <strain evidence="8">1262</strain>
    </source>
</reference>
<dbReference type="PANTHER" id="PTHR10253">
    <property type="entry name" value="POLYCOMB PROTEIN"/>
    <property type="match status" value="1"/>
</dbReference>
<feature type="repeat" description="WD" evidence="6">
    <location>
        <begin position="134"/>
        <end position="165"/>
    </location>
</feature>
<dbReference type="PROSITE" id="PS50082">
    <property type="entry name" value="WD_REPEATS_2"/>
    <property type="match status" value="2"/>
</dbReference>
<dbReference type="InterPro" id="IPR036322">
    <property type="entry name" value="WD40_repeat_dom_sf"/>
</dbReference>
<comment type="similarity">
    <text evidence="1">Belongs to the WD repeat ESC family.</text>
</comment>
<accession>A0A9P5D2P3</accession>
<keyword evidence="5" id="KW-0804">Transcription</keyword>
<keyword evidence="4" id="KW-0805">Transcription regulation</keyword>
<protein>
    <submittedName>
        <fullName evidence="8">Polycomb protein EED</fullName>
    </submittedName>
</protein>
<dbReference type="EMBL" id="JAANYQ010000003">
    <property type="protein sequence ID" value="KAF4125298.1"/>
    <property type="molecule type" value="Genomic_DNA"/>
</dbReference>
<dbReference type="InterPro" id="IPR051243">
    <property type="entry name" value="PcG_WD-repeat"/>
</dbReference>
<sequence length="455" mass="51036">MEPGEFFSIRFCPYQSSNAPQVFAAVSKKHAVVCKIARDPGNREVFDTNESTNCCCTWAWSTETNTAYLCIGGVDGIVKIYNVITGQLVEGINDLSTSPDDPSIIASASDDTTVRIWSLDPVHKEQPCLCILAGEGHIAEVLSASIHDTGRYAVSGGHDHRINFWVLPEFPNEPVESPIQVHYPHFSTSAIHGGIVDCVAFYGDQILSKANRDNIIILWEIVGFSSQDPIPSHDVAPLPQIPQPNDYGASQFTRSAFIPATSPRFPLQYDRRLQFHTPRCDEYFFLRFELYFQPGQHPILTFCNRTGEIFFWDLERVREYGNIMNALRSPSRDMTKPIRLPSWIGRIRPRVNSKPRGASVGKGSRASSQTPEVEDRRNVYDIADLDPKDVADWNAKYGVMDRDHALEPHYKVEVKFKKNTPFLGRQASWSPGGEWCTVAGSGNAVHMLKRWSSSA</sequence>
<evidence type="ECO:0000256" key="1">
    <source>
        <dbReference type="ARBA" id="ARBA00008075"/>
    </source>
</evidence>
<comment type="caution">
    <text evidence="8">The sequence shown here is derived from an EMBL/GenBank/DDBJ whole genome shotgun (WGS) entry which is preliminary data.</text>
</comment>
<evidence type="ECO:0000256" key="7">
    <source>
        <dbReference type="SAM" id="MobiDB-lite"/>
    </source>
</evidence>
<proteinExistence type="inferred from homology"/>
<evidence type="ECO:0000256" key="3">
    <source>
        <dbReference type="ARBA" id="ARBA00022737"/>
    </source>
</evidence>
<feature type="region of interest" description="Disordered" evidence="7">
    <location>
        <begin position="350"/>
        <end position="374"/>
    </location>
</feature>
<evidence type="ECO:0000256" key="2">
    <source>
        <dbReference type="ARBA" id="ARBA00022574"/>
    </source>
</evidence>
<dbReference type="Proteomes" id="UP000749293">
    <property type="component" value="Unassembled WGS sequence"/>
</dbReference>
<evidence type="ECO:0000256" key="5">
    <source>
        <dbReference type="ARBA" id="ARBA00023163"/>
    </source>
</evidence>
<gene>
    <name evidence="8" type="ORF">GMORB2_4138</name>
</gene>
<keyword evidence="9" id="KW-1185">Reference proteome</keyword>
<dbReference type="RefSeq" id="XP_035323950.1">
    <property type="nucleotide sequence ID" value="XM_035466113.1"/>
</dbReference>
<dbReference type="AlphaFoldDB" id="A0A9P5D2P3"/>
<keyword evidence="3" id="KW-0677">Repeat</keyword>
<dbReference type="OrthoDB" id="7318948at2759"/>
<evidence type="ECO:0000256" key="4">
    <source>
        <dbReference type="ARBA" id="ARBA00023015"/>
    </source>
</evidence>
<dbReference type="SMART" id="SM00320">
    <property type="entry name" value="WD40"/>
    <property type="match status" value="3"/>
</dbReference>
<dbReference type="InterPro" id="IPR015943">
    <property type="entry name" value="WD40/YVTN_repeat-like_dom_sf"/>
</dbReference>
<organism evidence="8 9">
    <name type="scientific">Geosmithia morbida</name>
    <dbReference type="NCBI Taxonomy" id="1094350"/>
    <lineage>
        <taxon>Eukaryota</taxon>
        <taxon>Fungi</taxon>
        <taxon>Dikarya</taxon>
        <taxon>Ascomycota</taxon>
        <taxon>Pezizomycotina</taxon>
        <taxon>Sordariomycetes</taxon>
        <taxon>Hypocreomycetidae</taxon>
        <taxon>Hypocreales</taxon>
        <taxon>Bionectriaceae</taxon>
        <taxon>Geosmithia</taxon>
    </lineage>
</organism>
<dbReference type="Pfam" id="PF00400">
    <property type="entry name" value="WD40"/>
    <property type="match status" value="2"/>
</dbReference>
<dbReference type="InterPro" id="IPR001680">
    <property type="entry name" value="WD40_rpt"/>
</dbReference>
<name>A0A9P5D2P3_9HYPO</name>
<dbReference type="GeneID" id="55970366"/>
<feature type="repeat" description="WD" evidence="6">
    <location>
        <begin position="92"/>
        <end position="120"/>
    </location>
</feature>
<keyword evidence="2 6" id="KW-0853">WD repeat</keyword>